<dbReference type="EMBL" id="CYKH01000950">
    <property type="protein sequence ID" value="CUG71836.1"/>
    <property type="molecule type" value="Genomic_DNA"/>
</dbReference>
<accession>A0A0S4J2Y2</accession>
<evidence type="ECO:0000313" key="1">
    <source>
        <dbReference type="EMBL" id="CUG71836.1"/>
    </source>
</evidence>
<name>A0A0S4J2Y2_BODSA</name>
<sequence length="164" mass="17656">MCKYASTTKSLSWVWNALQSIGNGKAISKCLSSGRPAKLSVQNAIQRSCAPISILDVNHERLERVLLKISTYATTPEDVVTVSHQFLNLRDALVGMSRYATTPDAVVSLVEAIRHVEHITASSTFGDESVGDAFILMSRYATSIDAVLSLARVTNTGITGGTQL</sequence>
<organism evidence="1 2">
    <name type="scientific">Bodo saltans</name>
    <name type="common">Flagellated protozoan</name>
    <dbReference type="NCBI Taxonomy" id="75058"/>
    <lineage>
        <taxon>Eukaryota</taxon>
        <taxon>Discoba</taxon>
        <taxon>Euglenozoa</taxon>
        <taxon>Kinetoplastea</taxon>
        <taxon>Metakinetoplastina</taxon>
        <taxon>Eubodonida</taxon>
        <taxon>Bodonidae</taxon>
        <taxon>Bodo</taxon>
    </lineage>
</organism>
<proteinExistence type="predicted"/>
<gene>
    <name evidence="1" type="ORF">BSAL_83785</name>
</gene>
<evidence type="ECO:0000313" key="2">
    <source>
        <dbReference type="Proteomes" id="UP000051952"/>
    </source>
</evidence>
<keyword evidence="2" id="KW-1185">Reference proteome</keyword>
<dbReference type="VEuPathDB" id="TriTrypDB:BSAL_83785"/>
<dbReference type="AlphaFoldDB" id="A0A0S4J2Y2"/>
<dbReference type="Proteomes" id="UP000051952">
    <property type="component" value="Unassembled WGS sequence"/>
</dbReference>
<protein>
    <submittedName>
        <fullName evidence="1">Uncharacterized protein</fullName>
    </submittedName>
</protein>
<reference evidence="2" key="1">
    <citation type="submission" date="2015-09" db="EMBL/GenBank/DDBJ databases">
        <authorList>
            <consortium name="Pathogen Informatics"/>
        </authorList>
    </citation>
    <scope>NUCLEOTIDE SEQUENCE [LARGE SCALE GENOMIC DNA]</scope>
    <source>
        <strain evidence="2">Lake Konstanz</strain>
    </source>
</reference>